<protein>
    <submittedName>
        <fullName evidence="2">Uncharacterized protein</fullName>
    </submittedName>
</protein>
<feature type="compositionally biased region" description="Polar residues" evidence="1">
    <location>
        <begin position="295"/>
        <end position="310"/>
    </location>
</feature>
<feature type="region of interest" description="Disordered" evidence="1">
    <location>
        <begin position="395"/>
        <end position="451"/>
    </location>
</feature>
<feature type="compositionally biased region" description="Polar residues" evidence="1">
    <location>
        <begin position="423"/>
        <end position="438"/>
    </location>
</feature>
<feature type="region of interest" description="Disordered" evidence="1">
    <location>
        <begin position="295"/>
        <end position="320"/>
    </location>
</feature>
<dbReference type="AlphaFoldDB" id="A0A1D2MMA6"/>
<accession>A0A1D2MMA6</accession>
<comment type="caution">
    <text evidence="2">The sequence shown here is derived from an EMBL/GenBank/DDBJ whole genome shotgun (WGS) entry which is preliminary data.</text>
</comment>
<evidence type="ECO:0000256" key="1">
    <source>
        <dbReference type="SAM" id="MobiDB-lite"/>
    </source>
</evidence>
<sequence length="451" mass="49216">MVIVNPKLSLPIDLPYKKRQRPFNPSTPLQQATVRYNEAIRKQYNDIQFAKRCENGHISQIELTTVNTIDVSKQVDSQLFSEMSSLKPCPLGKQRKSKKIEACNAPGAVENVHCVPSSSTTTTTATAEVPPPYDCNDMQMFPQLSAAASTETPEGDKYAASHHSRSLRHSRAPSSVMPVEQFQSLEAQAIREYEPTVDSAHDMIFGNVMGVHYGNFIHGHLWSPPEFNNTTTYHQFNANQQQQHAVSNNFCGASKSVGYNLTSGTAGNDGYNSGSSNDSGMGNIGHCSVSAGPSTIIGNSGKNNKRSTSVPRPRTATRKETLKQAAIRCGIITPAVPKRSHYLEQLSVSVPLQLNPVQTDPPVVPVVEILHPRTLIPTCSSEALLEEMRNKIADSEFKKDGAHGTKSNSRISKNEDHGVEPNAKSSEANGRSPSQVRSVSDFRIIDNSPNP</sequence>
<dbReference type="EMBL" id="LJIJ01000865">
    <property type="protein sequence ID" value="ODM94078.1"/>
    <property type="molecule type" value="Genomic_DNA"/>
</dbReference>
<keyword evidence="3" id="KW-1185">Reference proteome</keyword>
<name>A0A1D2MMA6_ORCCI</name>
<dbReference type="Proteomes" id="UP000094527">
    <property type="component" value="Unassembled WGS sequence"/>
</dbReference>
<reference evidence="2 3" key="1">
    <citation type="journal article" date="2016" name="Genome Biol. Evol.">
        <title>Gene Family Evolution Reflects Adaptation to Soil Environmental Stressors in the Genome of the Collembolan Orchesella cincta.</title>
        <authorList>
            <person name="Faddeeva-Vakhrusheva A."/>
            <person name="Derks M.F."/>
            <person name="Anvar S.Y."/>
            <person name="Agamennone V."/>
            <person name="Suring W."/>
            <person name="Smit S."/>
            <person name="van Straalen N.M."/>
            <person name="Roelofs D."/>
        </authorList>
    </citation>
    <scope>NUCLEOTIDE SEQUENCE [LARGE SCALE GENOMIC DNA]</scope>
    <source>
        <tissue evidence="2">Mixed pool</tissue>
    </source>
</reference>
<organism evidence="2 3">
    <name type="scientific">Orchesella cincta</name>
    <name type="common">Springtail</name>
    <name type="synonym">Podura cincta</name>
    <dbReference type="NCBI Taxonomy" id="48709"/>
    <lineage>
        <taxon>Eukaryota</taxon>
        <taxon>Metazoa</taxon>
        <taxon>Ecdysozoa</taxon>
        <taxon>Arthropoda</taxon>
        <taxon>Hexapoda</taxon>
        <taxon>Collembola</taxon>
        <taxon>Entomobryomorpha</taxon>
        <taxon>Entomobryoidea</taxon>
        <taxon>Orchesellidae</taxon>
        <taxon>Orchesellinae</taxon>
        <taxon>Orchesella</taxon>
    </lineage>
</organism>
<gene>
    <name evidence="2" type="ORF">Ocin01_12605</name>
</gene>
<evidence type="ECO:0000313" key="3">
    <source>
        <dbReference type="Proteomes" id="UP000094527"/>
    </source>
</evidence>
<proteinExistence type="predicted"/>
<evidence type="ECO:0000313" key="2">
    <source>
        <dbReference type="EMBL" id="ODM94078.1"/>
    </source>
</evidence>